<organism evidence="2 3">
    <name type="scientific">Burkholderia lata (strain ATCC 17760 / DSM 23089 / LMG 22485 / NCIMB 9086 / R18194 / 383)</name>
    <dbReference type="NCBI Taxonomy" id="482957"/>
    <lineage>
        <taxon>Bacteria</taxon>
        <taxon>Pseudomonadati</taxon>
        <taxon>Pseudomonadota</taxon>
        <taxon>Betaproteobacteria</taxon>
        <taxon>Burkholderiales</taxon>
        <taxon>Burkholderiaceae</taxon>
        <taxon>Burkholderia</taxon>
        <taxon>Burkholderia cepacia complex</taxon>
    </lineage>
</organism>
<dbReference type="AlphaFoldDB" id="A0A6P2U803"/>
<name>A0A6P2U803_BURL3</name>
<proteinExistence type="predicted"/>
<evidence type="ECO:0000313" key="2">
    <source>
        <dbReference type="EMBL" id="VWC65448.1"/>
    </source>
</evidence>
<evidence type="ECO:0000256" key="1">
    <source>
        <dbReference type="SAM" id="MobiDB-lite"/>
    </source>
</evidence>
<accession>A0A6P2U803</accession>
<evidence type="ECO:0000313" key="3">
    <source>
        <dbReference type="Proteomes" id="UP000494110"/>
    </source>
</evidence>
<gene>
    <name evidence="2" type="ORF">BLA39750_00129</name>
</gene>
<feature type="region of interest" description="Disordered" evidence="1">
    <location>
        <begin position="129"/>
        <end position="172"/>
    </location>
</feature>
<dbReference type="Proteomes" id="UP000494110">
    <property type="component" value="Unassembled WGS sequence"/>
</dbReference>
<sequence>MRCSRFRTAAQLWPTRQRSPPTLPLSHQPGRTCRQADRWRRRLPGLRTKRRNRGPCRQVRRLAGAGRQQQKQHQHAPSHVFPSIFSIPLLLASDPVALVALGNETPDSIRLCFDDGRLIGVAMSLAITTSRTDDDGGDNGQPETRVEQHHRPRSHSKRSNARRFTSPGSTRPPPYTHCCLPLLVRRYLDLHPRVVLPVPLDFVRFELAVRRSPFAVRRSPFAVRRSPFASITAKSGV</sequence>
<reference evidence="2 3" key="1">
    <citation type="submission" date="2019-09" db="EMBL/GenBank/DDBJ databases">
        <authorList>
            <person name="Depoorter E."/>
        </authorList>
    </citation>
    <scope>NUCLEOTIDE SEQUENCE [LARGE SCALE GENOMIC DNA]</scope>
    <source>
        <strain evidence="2">R-39750</strain>
    </source>
</reference>
<feature type="region of interest" description="Disordered" evidence="1">
    <location>
        <begin position="1"/>
        <end position="30"/>
    </location>
</feature>
<dbReference type="EMBL" id="CABVQN010000001">
    <property type="protein sequence ID" value="VWC65448.1"/>
    <property type="molecule type" value="Genomic_DNA"/>
</dbReference>
<feature type="compositionally biased region" description="Basic residues" evidence="1">
    <location>
        <begin position="150"/>
        <end position="161"/>
    </location>
</feature>
<protein>
    <submittedName>
        <fullName evidence="2">Uncharacterized protein</fullName>
    </submittedName>
</protein>